<evidence type="ECO:0008006" key="3">
    <source>
        <dbReference type="Google" id="ProtNLM"/>
    </source>
</evidence>
<sequence>ENVRPNVHAAGYVVLKPPHELKTPPRWHESDPRAVRRRVWELAAALLQSVGSRKAAEYRFTAIAVSKNFRGSPHVDKNDVSVQYALSLGDFEAGGGELCVEENAFVSRAFDTHNRLVCFDGRFPHWVSGYVGERYSIIFYRSAGKEDPSTHAVHEV</sequence>
<protein>
    <recommendedName>
        <fullName evidence="3">Prolyl 4-hydroxylase alpha subunit Fe(2+) 2OG dioxygenase domain-containing protein</fullName>
    </recommendedName>
</protein>
<accession>A0A813FVN3</accession>
<evidence type="ECO:0000313" key="1">
    <source>
        <dbReference type="EMBL" id="CAE8616285.1"/>
    </source>
</evidence>
<dbReference type="OrthoDB" id="10266892at2759"/>
<comment type="caution">
    <text evidence="1">The sequence shown here is derived from an EMBL/GenBank/DDBJ whole genome shotgun (WGS) entry which is preliminary data.</text>
</comment>
<dbReference type="AlphaFoldDB" id="A0A813FVN3"/>
<name>A0A813FVN3_POLGL</name>
<proteinExistence type="predicted"/>
<reference evidence="1" key="1">
    <citation type="submission" date="2021-02" db="EMBL/GenBank/DDBJ databases">
        <authorList>
            <person name="Dougan E. K."/>
            <person name="Rhodes N."/>
            <person name="Thang M."/>
            <person name="Chan C."/>
        </authorList>
    </citation>
    <scope>NUCLEOTIDE SEQUENCE</scope>
</reference>
<gene>
    <name evidence="1" type="ORF">PGLA1383_LOCUS33981</name>
</gene>
<keyword evidence="2" id="KW-1185">Reference proteome</keyword>
<feature type="non-terminal residue" evidence="1">
    <location>
        <position position="1"/>
    </location>
</feature>
<dbReference type="Proteomes" id="UP000654075">
    <property type="component" value="Unassembled WGS sequence"/>
</dbReference>
<dbReference type="EMBL" id="CAJNNV010025838">
    <property type="protein sequence ID" value="CAE8616285.1"/>
    <property type="molecule type" value="Genomic_DNA"/>
</dbReference>
<dbReference type="Gene3D" id="3.60.130.30">
    <property type="match status" value="1"/>
</dbReference>
<evidence type="ECO:0000313" key="2">
    <source>
        <dbReference type="Proteomes" id="UP000654075"/>
    </source>
</evidence>
<organism evidence="1 2">
    <name type="scientific">Polarella glacialis</name>
    <name type="common">Dinoflagellate</name>
    <dbReference type="NCBI Taxonomy" id="89957"/>
    <lineage>
        <taxon>Eukaryota</taxon>
        <taxon>Sar</taxon>
        <taxon>Alveolata</taxon>
        <taxon>Dinophyceae</taxon>
        <taxon>Suessiales</taxon>
        <taxon>Suessiaceae</taxon>
        <taxon>Polarella</taxon>
    </lineage>
</organism>